<dbReference type="OrthoDB" id="5149190at2"/>
<dbReference type="EMBL" id="CP001964">
    <property type="protein sequence ID" value="ADG73984.1"/>
    <property type="molecule type" value="Genomic_DNA"/>
</dbReference>
<keyword evidence="3" id="KW-1185">Reference proteome</keyword>
<dbReference type="Proteomes" id="UP000000849">
    <property type="component" value="Chromosome"/>
</dbReference>
<organism evidence="2 3">
    <name type="scientific">Cellulomonas flavigena (strain ATCC 482 / DSM 20109 / BCRC 11376 / JCM 18109 / NBRC 3775 / NCIMB 8073 / NRS 134)</name>
    <dbReference type="NCBI Taxonomy" id="446466"/>
    <lineage>
        <taxon>Bacteria</taxon>
        <taxon>Bacillati</taxon>
        <taxon>Actinomycetota</taxon>
        <taxon>Actinomycetes</taxon>
        <taxon>Micrococcales</taxon>
        <taxon>Cellulomonadaceae</taxon>
        <taxon>Cellulomonas</taxon>
    </lineage>
</organism>
<keyword evidence="1" id="KW-0732">Signal</keyword>
<evidence type="ECO:0000256" key="1">
    <source>
        <dbReference type="SAM" id="SignalP"/>
    </source>
</evidence>
<protein>
    <recommendedName>
        <fullName evidence="4">Ribosomally synthesized peptide with SipW-like signal peptide</fullName>
    </recommendedName>
</protein>
<evidence type="ECO:0000313" key="3">
    <source>
        <dbReference type="Proteomes" id="UP000000849"/>
    </source>
</evidence>
<dbReference type="eggNOG" id="ENOG5033I6N">
    <property type="taxonomic scope" value="Bacteria"/>
</dbReference>
<evidence type="ECO:0000313" key="2">
    <source>
        <dbReference type="EMBL" id="ADG73984.1"/>
    </source>
</evidence>
<accession>D5ULE2</accession>
<feature type="chain" id="PRO_5003077589" description="Ribosomally synthesized peptide with SipW-like signal peptide" evidence="1">
    <location>
        <begin position="27"/>
        <end position="160"/>
    </location>
</feature>
<evidence type="ECO:0008006" key="4">
    <source>
        <dbReference type="Google" id="ProtNLM"/>
    </source>
</evidence>
<reference evidence="2 3" key="1">
    <citation type="journal article" date="2010" name="Stand. Genomic Sci.">
        <title>Complete genome sequence of Cellulomonas flavigena type strain (134).</title>
        <authorList>
            <person name="Abt B."/>
            <person name="Foster B."/>
            <person name="Lapidus A."/>
            <person name="Clum A."/>
            <person name="Sun H."/>
            <person name="Pukall R."/>
            <person name="Lucas S."/>
            <person name="Glavina Del Rio T."/>
            <person name="Nolan M."/>
            <person name="Tice H."/>
            <person name="Cheng J.F."/>
            <person name="Pitluck S."/>
            <person name="Liolios K."/>
            <person name="Ivanova N."/>
            <person name="Mavromatis K."/>
            <person name="Ovchinnikova G."/>
            <person name="Pati A."/>
            <person name="Goodwin L."/>
            <person name="Chen A."/>
            <person name="Palaniappan K."/>
            <person name="Land M."/>
            <person name="Hauser L."/>
            <person name="Chang Y.J."/>
            <person name="Jeffries C.D."/>
            <person name="Rohde M."/>
            <person name="Goker M."/>
            <person name="Woyke T."/>
            <person name="Bristow J."/>
            <person name="Eisen J.A."/>
            <person name="Markowitz V."/>
            <person name="Hugenholtz P."/>
            <person name="Kyrpides N.C."/>
            <person name="Klenk H.P."/>
        </authorList>
    </citation>
    <scope>NUCLEOTIDE SEQUENCE [LARGE SCALE GENOMIC DNA]</scope>
    <source>
        <strain evidence="3">ATCC 482 / DSM 20109 / BCRC 11376 / JCM 18109 / NBRC 3775 / NCIMB 8073 / NRS 134</strain>
    </source>
</reference>
<name>D5ULE2_CELFN</name>
<dbReference type="RefSeq" id="WP_013116318.1">
    <property type="nucleotide sequence ID" value="NC_014151.1"/>
</dbReference>
<feature type="signal peptide" evidence="1">
    <location>
        <begin position="1"/>
        <end position="26"/>
    </location>
</feature>
<proteinExistence type="predicted"/>
<sequence>MNARAGTRTGVLAAVLVVAAAGTSYAVWSAAGTGAGTATTGTTVPVTLSPGTPTTRLYPGGTAEVSLTVTNPNPVTLVVPALLLDTARGTGGFDTTSGCDVSALSFTDQTNGGAGWTVPPRVGGAAGTLDVTLPAALAMGADAPDACQGATFSVYLRADP</sequence>
<dbReference type="AlphaFoldDB" id="D5ULE2"/>
<dbReference type="STRING" id="446466.Cfla_1079"/>
<dbReference type="KEGG" id="cfl:Cfla_1079"/>
<dbReference type="HOGENOM" id="CLU_118435_0_0_11"/>
<gene>
    <name evidence="2" type="ordered locus">Cfla_1079</name>
</gene>